<comment type="similarity">
    <text evidence="1 4">Belongs to the glutathione peroxidase family.</text>
</comment>
<dbReference type="PIRSF" id="PIRSF000303">
    <property type="entry name" value="Glutathion_perox"/>
    <property type="match status" value="1"/>
</dbReference>
<comment type="caution">
    <text evidence="5">The sequence shown here is derived from an EMBL/GenBank/DDBJ whole genome shotgun (WGS) entry which is preliminary data.</text>
</comment>
<sequence length="179" mass="20226">MPSLLYELPLQRINGERGTLYPFQNQVLLIVNVASKCGLTPQYEGLEKLYRSYRDRGFSILGFPANDFGAQEPGTEEEIQAFCSTTYDVSFPMFSKIVVTGEERHPLYSWLIHAQPVTEGRNVMEERLRSFKREPTPAPEVVWNFEKFLIGRGGQVLRRFAPSTAPDAPELVAAIEAAL</sequence>
<evidence type="ECO:0000256" key="2">
    <source>
        <dbReference type="ARBA" id="ARBA00022559"/>
    </source>
</evidence>
<dbReference type="InterPro" id="IPR029759">
    <property type="entry name" value="GPX_AS"/>
</dbReference>
<evidence type="ECO:0000313" key="5">
    <source>
        <dbReference type="EMBL" id="MET1490300.1"/>
    </source>
</evidence>
<organism evidence="5 6">
    <name type="scientific">Uliginosibacterium paludis</name>
    <dbReference type="NCBI Taxonomy" id="1615952"/>
    <lineage>
        <taxon>Bacteria</taxon>
        <taxon>Pseudomonadati</taxon>
        <taxon>Pseudomonadota</taxon>
        <taxon>Betaproteobacteria</taxon>
        <taxon>Rhodocyclales</taxon>
        <taxon>Zoogloeaceae</taxon>
        <taxon>Uliginosibacterium</taxon>
    </lineage>
</organism>
<dbReference type="PANTHER" id="PTHR11592">
    <property type="entry name" value="GLUTATHIONE PEROXIDASE"/>
    <property type="match status" value="1"/>
</dbReference>
<dbReference type="Pfam" id="PF00255">
    <property type="entry name" value="GSHPx"/>
    <property type="match status" value="1"/>
</dbReference>
<dbReference type="PROSITE" id="PS00460">
    <property type="entry name" value="GLUTATHIONE_PEROXID_1"/>
    <property type="match status" value="1"/>
</dbReference>
<dbReference type="CDD" id="cd00340">
    <property type="entry name" value="GSH_Peroxidase"/>
    <property type="match status" value="1"/>
</dbReference>
<keyword evidence="6" id="KW-1185">Reference proteome</keyword>
<evidence type="ECO:0000313" key="6">
    <source>
        <dbReference type="Proteomes" id="UP001548590"/>
    </source>
</evidence>
<keyword evidence="2 4" id="KW-0575">Peroxidase</keyword>
<dbReference type="Gene3D" id="3.40.30.10">
    <property type="entry name" value="Glutaredoxin"/>
    <property type="match status" value="1"/>
</dbReference>
<gene>
    <name evidence="5" type="ORF">ABVT11_10725</name>
</gene>
<dbReference type="EMBL" id="JBEWLZ010000005">
    <property type="protein sequence ID" value="MET1490300.1"/>
    <property type="molecule type" value="Genomic_DNA"/>
</dbReference>
<dbReference type="SUPFAM" id="SSF52833">
    <property type="entry name" value="Thioredoxin-like"/>
    <property type="match status" value="1"/>
</dbReference>
<proteinExistence type="inferred from homology"/>
<dbReference type="Proteomes" id="UP001548590">
    <property type="component" value="Unassembled WGS sequence"/>
</dbReference>
<dbReference type="GO" id="GO:0004601">
    <property type="term" value="F:peroxidase activity"/>
    <property type="evidence" value="ECO:0007669"/>
    <property type="project" value="UniProtKB-KW"/>
</dbReference>
<dbReference type="InterPro" id="IPR036249">
    <property type="entry name" value="Thioredoxin-like_sf"/>
</dbReference>
<protein>
    <recommendedName>
        <fullName evidence="4">Glutathione peroxidase</fullName>
    </recommendedName>
</protein>
<dbReference type="InterPro" id="IPR000889">
    <property type="entry name" value="Glutathione_peroxidase"/>
</dbReference>
<dbReference type="PROSITE" id="PS51355">
    <property type="entry name" value="GLUTATHIONE_PEROXID_3"/>
    <property type="match status" value="1"/>
</dbReference>
<dbReference type="PRINTS" id="PR01011">
    <property type="entry name" value="GLUTPROXDASE"/>
</dbReference>
<keyword evidence="3 4" id="KW-0560">Oxidoreductase</keyword>
<dbReference type="RefSeq" id="WP_345928532.1">
    <property type="nucleotide sequence ID" value="NZ_JBDIVF010000006.1"/>
</dbReference>
<evidence type="ECO:0000256" key="1">
    <source>
        <dbReference type="ARBA" id="ARBA00006926"/>
    </source>
</evidence>
<accession>A0ABV2CQW4</accession>
<dbReference type="PANTHER" id="PTHR11592:SF40">
    <property type="entry name" value="THIOREDOXIN_GLUTATHIONE PEROXIDASE BTUE"/>
    <property type="match status" value="1"/>
</dbReference>
<name>A0ABV2CQW4_9RHOO</name>
<reference evidence="5 6" key="1">
    <citation type="submission" date="2024-07" db="EMBL/GenBank/DDBJ databases">
        <title>Uliginosibacterium paludis KCTC:42655.</title>
        <authorList>
            <person name="Kim M.K."/>
        </authorList>
    </citation>
    <scope>NUCLEOTIDE SEQUENCE [LARGE SCALE GENOMIC DNA]</scope>
    <source>
        <strain evidence="5 6">KCTC 42655</strain>
    </source>
</reference>
<evidence type="ECO:0000256" key="3">
    <source>
        <dbReference type="ARBA" id="ARBA00023002"/>
    </source>
</evidence>
<evidence type="ECO:0000256" key="4">
    <source>
        <dbReference type="RuleBase" id="RU000499"/>
    </source>
</evidence>